<dbReference type="Gene3D" id="2.40.37.10">
    <property type="entry name" value="Lyase, Ornithine Decarboxylase, Chain A, domain 1"/>
    <property type="match status" value="1"/>
</dbReference>
<evidence type="ECO:0000259" key="6">
    <source>
        <dbReference type="Pfam" id="PF02784"/>
    </source>
</evidence>
<dbReference type="Pfam" id="PF02784">
    <property type="entry name" value="Orn_Arg_deC_N"/>
    <property type="match status" value="1"/>
</dbReference>
<comment type="caution">
    <text evidence="7">The sequence shown here is derived from an EMBL/GenBank/DDBJ whole genome shotgun (WGS) entry which is preliminary data.</text>
</comment>
<dbReference type="Gene3D" id="3.20.20.10">
    <property type="entry name" value="Alanine racemase"/>
    <property type="match status" value="1"/>
</dbReference>
<dbReference type="CDD" id="cd06828">
    <property type="entry name" value="PLPDE_III_DapDC"/>
    <property type="match status" value="1"/>
</dbReference>
<dbReference type="AlphaFoldDB" id="A0A645DZD1"/>
<accession>A0A645DZD1</accession>
<evidence type="ECO:0000256" key="3">
    <source>
        <dbReference type="ARBA" id="ARBA00022898"/>
    </source>
</evidence>
<dbReference type="PROSITE" id="PS00879">
    <property type="entry name" value="ODR_DC_2_2"/>
    <property type="match status" value="1"/>
</dbReference>
<dbReference type="InterPro" id="IPR002986">
    <property type="entry name" value="DAP_deCOOHase_LysA"/>
</dbReference>
<dbReference type="GO" id="GO:0008836">
    <property type="term" value="F:diaminopimelate decarboxylase activity"/>
    <property type="evidence" value="ECO:0007669"/>
    <property type="project" value="UniProtKB-EC"/>
</dbReference>
<evidence type="ECO:0000256" key="4">
    <source>
        <dbReference type="ARBA" id="ARBA00023239"/>
    </source>
</evidence>
<dbReference type="NCBIfam" id="TIGR01048">
    <property type="entry name" value="lysA"/>
    <property type="match status" value="1"/>
</dbReference>
<evidence type="ECO:0000259" key="5">
    <source>
        <dbReference type="Pfam" id="PF00278"/>
    </source>
</evidence>
<dbReference type="PANTHER" id="PTHR43727">
    <property type="entry name" value="DIAMINOPIMELATE DECARBOXYLASE"/>
    <property type="match status" value="1"/>
</dbReference>
<dbReference type="EMBL" id="VSSQ01041459">
    <property type="protein sequence ID" value="MPM94890.1"/>
    <property type="molecule type" value="Genomic_DNA"/>
</dbReference>
<dbReference type="SUPFAM" id="SSF50621">
    <property type="entry name" value="Alanine racemase C-terminal domain-like"/>
    <property type="match status" value="1"/>
</dbReference>
<dbReference type="InterPro" id="IPR022644">
    <property type="entry name" value="De-COase2_N"/>
</dbReference>
<feature type="domain" description="Orn/DAP/Arg decarboxylase 2 C-terminal" evidence="5">
    <location>
        <begin position="161"/>
        <end position="251"/>
    </location>
</feature>
<dbReference type="InterPro" id="IPR029066">
    <property type="entry name" value="PLP-binding_barrel"/>
</dbReference>
<keyword evidence="4 7" id="KW-0456">Lyase</keyword>
<dbReference type="InterPro" id="IPR009006">
    <property type="entry name" value="Ala_racemase/Decarboxylase_C"/>
</dbReference>
<dbReference type="InterPro" id="IPR022643">
    <property type="entry name" value="De-COase2_C"/>
</dbReference>
<reference evidence="7" key="1">
    <citation type="submission" date="2019-08" db="EMBL/GenBank/DDBJ databases">
        <authorList>
            <person name="Kucharzyk K."/>
            <person name="Murdoch R.W."/>
            <person name="Higgins S."/>
            <person name="Loffler F."/>
        </authorList>
    </citation>
    <scope>NUCLEOTIDE SEQUENCE</scope>
</reference>
<dbReference type="SUPFAM" id="SSF51419">
    <property type="entry name" value="PLP-binding barrel"/>
    <property type="match status" value="1"/>
</dbReference>
<proteinExistence type="predicted"/>
<dbReference type="PRINTS" id="PR01179">
    <property type="entry name" value="ODADCRBXLASE"/>
</dbReference>
<protein>
    <submittedName>
        <fullName evidence="7">Diaminopimelate decarboxylase</fullName>
        <ecNumber evidence="7">4.1.1.20</ecNumber>
    </submittedName>
</protein>
<organism evidence="7">
    <name type="scientific">bioreactor metagenome</name>
    <dbReference type="NCBI Taxonomy" id="1076179"/>
    <lineage>
        <taxon>unclassified sequences</taxon>
        <taxon>metagenomes</taxon>
        <taxon>ecological metagenomes</taxon>
    </lineage>
</organism>
<dbReference type="PANTHER" id="PTHR43727:SF2">
    <property type="entry name" value="GROUP IV DECARBOXYLASE"/>
    <property type="match status" value="1"/>
</dbReference>
<dbReference type="PRINTS" id="PR01181">
    <property type="entry name" value="DAPDCRBXLASE"/>
</dbReference>
<dbReference type="InterPro" id="IPR022657">
    <property type="entry name" value="De-COase2_CS"/>
</dbReference>
<keyword evidence="3" id="KW-0663">Pyridoxal phosphate</keyword>
<dbReference type="InterPro" id="IPR000183">
    <property type="entry name" value="Orn/DAP/Arg_de-COase"/>
</dbReference>
<keyword evidence="2" id="KW-0210">Decarboxylase</keyword>
<sequence>MLENLAQEMQAKVQVMIRVTPGVEAHTHEYIRTAQTDSKFGIGISDPLLLEVVAQLRNSTVLCLTGFHCHIGSQILEEEPFGLAVERMMGLMSKVGKELGVCVTELNMGGGIGIRYTSADTPLTPQQVVRHITDQVTAVAQREGLPLPALYVEPGRAIVGEAGLTLYRIGSLKEVPGIRHYLSIDGGMSDNPRPALYQAVYEAMLVEKANQEPTIKVHLAGKHCETGDILIKDLLLPPVEPGDILAVFATGAYNYSMASHYNRTPKPAMVLVSRQGVFMLEERETYEDLVRQDRIPMHLRS</sequence>
<dbReference type="GO" id="GO:0009089">
    <property type="term" value="P:lysine biosynthetic process via diaminopimelate"/>
    <property type="evidence" value="ECO:0007669"/>
    <property type="project" value="InterPro"/>
</dbReference>
<comment type="cofactor">
    <cofactor evidence="1">
        <name>pyridoxal 5'-phosphate</name>
        <dbReference type="ChEBI" id="CHEBI:597326"/>
    </cofactor>
</comment>
<name>A0A645DZD1_9ZZZZ</name>
<evidence type="ECO:0000256" key="1">
    <source>
        <dbReference type="ARBA" id="ARBA00001933"/>
    </source>
</evidence>
<evidence type="ECO:0000313" key="7">
    <source>
        <dbReference type="EMBL" id="MPM94890.1"/>
    </source>
</evidence>
<feature type="domain" description="Orn/DAP/Arg decarboxylase 2 N-terminal" evidence="6">
    <location>
        <begin position="2"/>
        <end position="160"/>
    </location>
</feature>
<evidence type="ECO:0000256" key="2">
    <source>
        <dbReference type="ARBA" id="ARBA00022793"/>
    </source>
</evidence>
<dbReference type="EC" id="4.1.1.20" evidence="7"/>
<dbReference type="Pfam" id="PF00278">
    <property type="entry name" value="Orn_DAP_Arg_deC"/>
    <property type="match status" value="1"/>
</dbReference>
<gene>
    <name evidence="7" type="primary">lysA_41</name>
    <name evidence="7" type="ORF">SDC9_142039</name>
</gene>